<dbReference type="CDD" id="cd00590">
    <property type="entry name" value="RRM_SF"/>
    <property type="match status" value="1"/>
</dbReference>
<feature type="region of interest" description="Disordered" evidence="3">
    <location>
        <begin position="1"/>
        <end position="44"/>
    </location>
</feature>
<feature type="region of interest" description="Disordered" evidence="3">
    <location>
        <begin position="58"/>
        <end position="192"/>
    </location>
</feature>
<evidence type="ECO:0000259" key="4">
    <source>
        <dbReference type="PROSITE" id="PS50102"/>
    </source>
</evidence>
<dbReference type="InterPro" id="IPR012677">
    <property type="entry name" value="Nucleotide-bd_a/b_plait_sf"/>
</dbReference>
<dbReference type="SMART" id="SM00028">
    <property type="entry name" value="TPR"/>
    <property type="match status" value="3"/>
</dbReference>
<reference evidence="5" key="1">
    <citation type="journal article" date="2014" name="Nature">
        <title>Elephant shark genome provides unique insights into gnathostome evolution.</title>
        <authorList>
            <consortium name="International Elephant Shark Genome Sequencing Consortium"/>
            <person name="Venkatesh B."/>
            <person name="Lee A.P."/>
            <person name="Ravi V."/>
            <person name="Maurya A.K."/>
            <person name="Lian M.M."/>
            <person name="Swann J.B."/>
            <person name="Ohta Y."/>
            <person name="Flajnik M.F."/>
            <person name="Sutoh Y."/>
            <person name="Kasahara M."/>
            <person name="Hoon S."/>
            <person name="Gangu V."/>
            <person name="Roy S.W."/>
            <person name="Irimia M."/>
            <person name="Korzh V."/>
            <person name="Kondrychyn I."/>
            <person name="Lim Z.W."/>
            <person name="Tay B.H."/>
            <person name="Tohari S."/>
            <person name="Kong K.W."/>
            <person name="Ho S."/>
            <person name="Lorente-Galdos B."/>
            <person name="Quilez J."/>
            <person name="Marques-Bonet T."/>
            <person name="Raney B.J."/>
            <person name="Ingham P.W."/>
            <person name="Tay A."/>
            <person name="Hillier L.W."/>
            <person name="Minx P."/>
            <person name="Boehm T."/>
            <person name="Wilson R.K."/>
            <person name="Brenner S."/>
            <person name="Warren W.C."/>
        </authorList>
    </citation>
    <scope>NUCLEOTIDE SEQUENCE</scope>
    <source>
        <tissue evidence="5">Heart</tissue>
    </source>
</reference>
<dbReference type="Gene3D" id="1.25.40.10">
    <property type="entry name" value="Tetratricopeptide repeat domain"/>
    <property type="match status" value="1"/>
</dbReference>
<accession>V9KND1</accession>
<dbReference type="PANTHER" id="PTHR47678:SF1">
    <property type="entry name" value="TETRATRICOPEPTIDE REPEAT PROTEIN 31"/>
    <property type="match status" value="1"/>
</dbReference>
<evidence type="ECO:0000313" key="5">
    <source>
        <dbReference type="EMBL" id="AFO99640.1"/>
    </source>
</evidence>
<dbReference type="InterPro" id="IPR035979">
    <property type="entry name" value="RBD_domain_sf"/>
</dbReference>
<dbReference type="Pfam" id="PF00076">
    <property type="entry name" value="RRM_1"/>
    <property type="match status" value="1"/>
</dbReference>
<evidence type="ECO:0000256" key="2">
    <source>
        <dbReference type="PROSITE-ProRule" id="PRU00339"/>
    </source>
</evidence>
<feature type="repeat" description="TPR" evidence="2">
    <location>
        <begin position="197"/>
        <end position="230"/>
    </location>
</feature>
<dbReference type="PROSITE" id="PS50102">
    <property type="entry name" value="RRM"/>
    <property type="match status" value="1"/>
</dbReference>
<evidence type="ECO:0000256" key="3">
    <source>
        <dbReference type="SAM" id="MobiDB-lite"/>
    </source>
</evidence>
<dbReference type="SUPFAM" id="SSF54928">
    <property type="entry name" value="RNA-binding domain, RBD"/>
    <property type="match status" value="1"/>
</dbReference>
<proteinExistence type="evidence at transcript level"/>
<dbReference type="InterPro" id="IPR011990">
    <property type="entry name" value="TPR-like_helical_dom_sf"/>
</dbReference>
<dbReference type="InterPro" id="IPR019734">
    <property type="entry name" value="TPR_rpt"/>
</dbReference>
<dbReference type="InterPro" id="IPR000504">
    <property type="entry name" value="RRM_dom"/>
</dbReference>
<dbReference type="AlphaFoldDB" id="V9KND1"/>
<dbReference type="SUPFAM" id="SSF48452">
    <property type="entry name" value="TPR-like"/>
    <property type="match status" value="1"/>
</dbReference>
<evidence type="ECO:0000256" key="1">
    <source>
        <dbReference type="PROSITE-ProRule" id="PRU00176"/>
    </source>
</evidence>
<protein>
    <recommendedName>
        <fullName evidence="4">RRM domain-containing protein</fullName>
    </recommendedName>
</protein>
<dbReference type="GO" id="GO:0003723">
    <property type="term" value="F:RNA binding"/>
    <property type="evidence" value="ECO:0007669"/>
    <property type="project" value="UniProtKB-UniRule"/>
</dbReference>
<keyword evidence="1" id="KW-0694">RNA-binding</keyword>
<dbReference type="EMBL" id="JW867123">
    <property type="protein sequence ID" value="AFO99640.1"/>
    <property type="molecule type" value="mRNA"/>
</dbReference>
<feature type="compositionally biased region" description="Acidic residues" evidence="3">
    <location>
        <begin position="12"/>
        <end position="37"/>
    </location>
</feature>
<dbReference type="Gene3D" id="3.30.70.330">
    <property type="match status" value="1"/>
</dbReference>
<dbReference type="SMART" id="SM00360">
    <property type="entry name" value="RRM"/>
    <property type="match status" value="1"/>
</dbReference>
<name>V9KND1_CALMI</name>
<sequence length="472" mass="53518">MDRWVFAGMGYSEEEDEDDDDDDEDYGSGDECEEDEERREQVPVSTFCGLRRNFLIEPRELPGGGSSTGLTHTQVLAGPVTGSAEEAERIGRELVDEEEKIKRKAEKRRLKKKRQKERRRQQKLERKTLETAPDQRQKVSLNESDDEEGPEEEDDWDMSSSFVSKAASQIQRKLNLRSNSERRESKTQGPDAVTTQIMELAVQGNSLANEGQYAVAVSYFTKAIKYNPKEYRLFGNRSYCYERLALYDKALSDAEIAVRLNPSWAKGHFRKARALAGKKSYAQAVEAFHEVLKIDSSCTDAKCELLQVQMRHLMELGLTEQQCLQHLATHGNLDGASPPVTGQPGNGALQTSLYVSDNEDRDFVQVTKSSSQQRNKATRVAAQLHTRELFPVWIGNITTHITEETLQRVFSTVGDIHSMRLLPERFCAFINFTTREGAVQAITQLQGIELSGTRLVIRHPDNKYHRMADPPR</sequence>
<organism evidence="5">
    <name type="scientific">Callorhinchus milii</name>
    <name type="common">Ghost shark</name>
    <dbReference type="NCBI Taxonomy" id="7868"/>
    <lineage>
        <taxon>Eukaryota</taxon>
        <taxon>Metazoa</taxon>
        <taxon>Chordata</taxon>
        <taxon>Craniata</taxon>
        <taxon>Vertebrata</taxon>
        <taxon>Chondrichthyes</taxon>
        <taxon>Holocephali</taxon>
        <taxon>Chimaeriformes</taxon>
        <taxon>Callorhinchidae</taxon>
        <taxon>Callorhinchus</taxon>
    </lineage>
</organism>
<dbReference type="PROSITE" id="PS50005">
    <property type="entry name" value="TPR"/>
    <property type="match status" value="1"/>
</dbReference>
<keyword evidence="2" id="KW-0802">TPR repeat</keyword>
<dbReference type="Pfam" id="PF13432">
    <property type="entry name" value="TPR_16"/>
    <property type="match status" value="1"/>
</dbReference>
<feature type="compositionally biased region" description="Basic residues" evidence="3">
    <location>
        <begin position="102"/>
        <end position="121"/>
    </location>
</feature>
<feature type="compositionally biased region" description="Acidic residues" evidence="3">
    <location>
        <begin position="143"/>
        <end position="157"/>
    </location>
</feature>
<feature type="compositionally biased region" description="Polar residues" evidence="3">
    <location>
        <begin position="158"/>
        <end position="178"/>
    </location>
</feature>
<feature type="domain" description="RRM" evidence="4">
    <location>
        <begin position="390"/>
        <end position="462"/>
    </location>
</feature>
<feature type="compositionally biased region" description="Basic and acidic residues" evidence="3">
    <location>
        <begin position="122"/>
        <end position="137"/>
    </location>
</feature>
<dbReference type="PANTHER" id="PTHR47678">
    <property type="entry name" value="TETRATRICOPEPTIDE REPEAT PROTEIN 31"/>
    <property type="match status" value="1"/>
</dbReference>